<reference evidence="1" key="1">
    <citation type="submission" date="2019-04" db="EMBL/GenBank/DDBJ databases">
        <title>Microbes associate with the intestines of laboratory mice.</title>
        <authorList>
            <person name="Navarre W."/>
            <person name="Wong E."/>
            <person name="Huang K."/>
            <person name="Tropini C."/>
            <person name="Ng K."/>
            <person name="Yu B."/>
        </authorList>
    </citation>
    <scope>NUCLEOTIDE SEQUENCE</scope>
    <source>
        <strain evidence="1">NM04_E33</strain>
    </source>
</reference>
<dbReference type="Proteomes" id="UP000306319">
    <property type="component" value="Unassembled WGS sequence"/>
</dbReference>
<proteinExistence type="predicted"/>
<evidence type="ECO:0000313" key="2">
    <source>
        <dbReference type="Proteomes" id="UP000306319"/>
    </source>
</evidence>
<keyword evidence="2" id="KW-1185">Reference proteome</keyword>
<protein>
    <submittedName>
        <fullName evidence="1">Uncharacterized protein</fullName>
    </submittedName>
</protein>
<name>A0AC61RL81_9BACT</name>
<sequence length="237" mass="26451">MITIKTYPFILSAVMIFMTACSYTNHFLDEEGLDPSAPYRTMADLDATAYDSWTYINLETGEIEKHKDSGTWYYTGTEQTKKEQTTEEVGINWHIAVHRYEIKTNNGSAVNTHIPDIENVIALPDGKYEEDETVNYFTESAVEGTTPYLLVMDMSGMMDGNIGYALDGQINRVLCDAVTRTETGGMPPVLYGTTGEVLAIKYPDGDWAAIKITKTYGGSDGARSGMMSFQYKFHKSK</sequence>
<comment type="caution">
    <text evidence="1">The sequence shown here is derived from an EMBL/GenBank/DDBJ whole genome shotgun (WGS) entry which is preliminary data.</text>
</comment>
<gene>
    <name evidence="1" type="ORF">E5331_07730</name>
</gene>
<accession>A0AC61RL81</accession>
<dbReference type="EMBL" id="SRYB01000009">
    <property type="protein sequence ID" value="TGY78948.1"/>
    <property type="molecule type" value="Genomic_DNA"/>
</dbReference>
<organism evidence="1 2">
    <name type="scientific">Lepagella muris</name>
    <dbReference type="NCBI Taxonomy" id="3032870"/>
    <lineage>
        <taxon>Bacteria</taxon>
        <taxon>Pseudomonadati</taxon>
        <taxon>Bacteroidota</taxon>
        <taxon>Bacteroidia</taxon>
        <taxon>Bacteroidales</taxon>
        <taxon>Muribaculaceae</taxon>
        <taxon>Lepagella</taxon>
    </lineage>
</organism>
<evidence type="ECO:0000313" key="1">
    <source>
        <dbReference type="EMBL" id="TGY78948.1"/>
    </source>
</evidence>